<evidence type="ECO:0000313" key="5">
    <source>
        <dbReference type="Proteomes" id="UP000774689"/>
    </source>
</evidence>
<keyword evidence="1 4" id="KW-0238">DNA-binding</keyword>
<dbReference type="InterPro" id="IPR039420">
    <property type="entry name" value="WalR-like"/>
</dbReference>
<gene>
    <name evidence="4" type="ORF">CHQ83_09585</name>
</gene>
<protein>
    <submittedName>
        <fullName evidence="4">DNA-binding response regulator</fullName>
    </submittedName>
</protein>
<dbReference type="RefSeq" id="WP_080574400.1">
    <property type="nucleotide sequence ID" value="NZ_JACVJN010000061.1"/>
</dbReference>
<dbReference type="GO" id="GO:0005829">
    <property type="term" value="C:cytosol"/>
    <property type="evidence" value="ECO:0007669"/>
    <property type="project" value="TreeGrafter"/>
</dbReference>
<dbReference type="Pfam" id="PF00072">
    <property type="entry name" value="Response_reg"/>
    <property type="match status" value="1"/>
</dbReference>
<dbReference type="AlphaFoldDB" id="A0AAW9YQQ7"/>
<keyword evidence="2" id="KW-0597">Phosphoprotein</keyword>
<dbReference type="GO" id="GO:0000156">
    <property type="term" value="F:phosphorelay response regulator activity"/>
    <property type="evidence" value="ECO:0007669"/>
    <property type="project" value="TreeGrafter"/>
</dbReference>
<dbReference type="InterPro" id="IPR011006">
    <property type="entry name" value="CheY-like_superfamily"/>
</dbReference>
<accession>A0AAW9YQQ7</accession>
<reference evidence="4" key="1">
    <citation type="journal article" date="2020" name="Int. J. Syst. Evol. Microbiol.">
        <title>Reclassification of Francisella noatunensis subsp. orientalis Ottem et al. 2009 as Francisella orientalis sp. nov., Francisella noatunensis subsp. chilensis subsp. nov. and emended description of Francisella noatunensis.</title>
        <authorList>
            <person name="Ramirez-Paredes J.G."/>
            <person name="Larsson P."/>
            <person name="Thompson K.D."/>
            <person name="Penman D.J."/>
            <person name="Busse H.J."/>
            <person name="Ohrman C."/>
            <person name="Sjodin A."/>
            <person name="Soto E."/>
            <person name="Richards R.H."/>
            <person name="Adams A."/>
            <person name="Colquhoun D.J."/>
        </authorList>
    </citation>
    <scope>NUCLEOTIDE SEQUENCE</scope>
    <source>
        <strain evidence="4">LADL-07285A</strain>
    </source>
</reference>
<dbReference type="GO" id="GO:0006355">
    <property type="term" value="P:regulation of DNA-templated transcription"/>
    <property type="evidence" value="ECO:0007669"/>
    <property type="project" value="TreeGrafter"/>
</dbReference>
<dbReference type="GO" id="GO:0000976">
    <property type="term" value="F:transcription cis-regulatory region binding"/>
    <property type="evidence" value="ECO:0007669"/>
    <property type="project" value="TreeGrafter"/>
</dbReference>
<dbReference type="PANTHER" id="PTHR48111:SF50">
    <property type="entry name" value="KDP OPERON TRANSCRIPTIONAL REGULATORY PROTEIN KDPE"/>
    <property type="match status" value="1"/>
</dbReference>
<organism evidence="4 5">
    <name type="scientific">Francisella orientalis</name>
    <dbReference type="NCBI Taxonomy" id="299583"/>
    <lineage>
        <taxon>Bacteria</taxon>
        <taxon>Pseudomonadati</taxon>
        <taxon>Pseudomonadota</taxon>
        <taxon>Gammaproteobacteria</taxon>
        <taxon>Thiotrichales</taxon>
        <taxon>Francisellaceae</taxon>
        <taxon>Francisella</taxon>
    </lineage>
</organism>
<feature type="modified residue" description="4-aspartylphosphate" evidence="2">
    <location>
        <position position="3"/>
    </location>
</feature>
<comment type="caution">
    <text evidence="4">The sequence shown here is derived from an EMBL/GenBank/DDBJ whole genome shotgun (WGS) entry which is preliminary data.</text>
</comment>
<proteinExistence type="predicted"/>
<dbReference type="GO" id="GO:0032993">
    <property type="term" value="C:protein-DNA complex"/>
    <property type="evidence" value="ECO:0007669"/>
    <property type="project" value="TreeGrafter"/>
</dbReference>
<dbReference type="InterPro" id="IPR001789">
    <property type="entry name" value="Sig_transdc_resp-reg_receiver"/>
</dbReference>
<evidence type="ECO:0000256" key="2">
    <source>
        <dbReference type="PROSITE-ProRule" id="PRU00169"/>
    </source>
</evidence>
<dbReference type="Proteomes" id="UP000774689">
    <property type="component" value="Unassembled WGS sequence"/>
</dbReference>
<dbReference type="PROSITE" id="PS50110">
    <property type="entry name" value="RESPONSE_REGULATORY"/>
    <property type="match status" value="1"/>
</dbReference>
<dbReference type="Gene3D" id="3.40.50.2300">
    <property type="match status" value="1"/>
</dbReference>
<dbReference type="SUPFAM" id="SSF52172">
    <property type="entry name" value="CheY-like"/>
    <property type="match status" value="1"/>
</dbReference>
<evidence type="ECO:0000259" key="3">
    <source>
        <dbReference type="PROSITE" id="PS50110"/>
    </source>
</evidence>
<sequence length="87" mass="9730">MLDLGLPDQNGQDWLKAVRVSSDVPIIVVSARNDTEEVVKALENGANDYVKKPFDMPELIARVRRQLIAVIKKDLEIANIYIALIIS</sequence>
<feature type="domain" description="Response regulatory" evidence="3">
    <location>
        <begin position="1"/>
        <end position="67"/>
    </location>
</feature>
<dbReference type="EMBL" id="QPQM01000026">
    <property type="protein sequence ID" value="NIY57375.1"/>
    <property type="molecule type" value="Genomic_DNA"/>
</dbReference>
<name>A0AAW9YQQ7_9GAMM</name>
<evidence type="ECO:0000256" key="1">
    <source>
        <dbReference type="ARBA" id="ARBA00023125"/>
    </source>
</evidence>
<evidence type="ECO:0000313" key="4">
    <source>
        <dbReference type="EMBL" id="NIY57375.1"/>
    </source>
</evidence>
<dbReference type="PANTHER" id="PTHR48111">
    <property type="entry name" value="REGULATOR OF RPOS"/>
    <property type="match status" value="1"/>
</dbReference>